<gene>
    <name evidence="2" type="ORF">GOODEAATRI_016634</name>
</gene>
<organism evidence="2 3">
    <name type="scientific">Goodea atripinnis</name>
    <dbReference type="NCBI Taxonomy" id="208336"/>
    <lineage>
        <taxon>Eukaryota</taxon>
        <taxon>Metazoa</taxon>
        <taxon>Chordata</taxon>
        <taxon>Craniata</taxon>
        <taxon>Vertebrata</taxon>
        <taxon>Euteleostomi</taxon>
        <taxon>Actinopterygii</taxon>
        <taxon>Neopterygii</taxon>
        <taxon>Teleostei</taxon>
        <taxon>Neoteleostei</taxon>
        <taxon>Acanthomorphata</taxon>
        <taxon>Ovalentaria</taxon>
        <taxon>Atherinomorphae</taxon>
        <taxon>Cyprinodontiformes</taxon>
        <taxon>Goodeidae</taxon>
        <taxon>Goodea</taxon>
    </lineage>
</organism>
<dbReference type="SUPFAM" id="SSF63737">
    <property type="entry name" value="Leukotriene A4 hydrolase N-terminal domain"/>
    <property type="match status" value="1"/>
</dbReference>
<evidence type="ECO:0000259" key="1">
    <source>
        <dbReference type="Pfam" id="PF17900"/>
    </source>
</evidence>
<feature type="non-terminal residue" evidence="2">
    <location>
        <position position="1"/>
    </location>
</feature>
<keyword evidence="3" id="KW-1185">Reference proteome</keyword>
<comment type="caution">
    <text evidence="2">The sequence shown here is derived from an EMBL/GenBank/DDBJ whole genome shotgun (WGS) entry which is preliminary data.</text>
</comment>
<dbReference type="Gene3D" id="2.60.40.1730">
    <property type="entry name" value="tricorn interacting facor f3 domain"/>
    <property type="match status" value="1"/>
</dbReference>
<accession>A0ABV0PP71</accession>
<reference evidence="2 3" key="1">
    <citation type="submission" date="2021-06" db="EMBL/GenBank/DDBJ databases">
        <authorList>
            <person name="Palmer J.M."/>
        </authorList>
    </citation>
    <scope>NUCLEOTIDE SEQUENCE [LARGE SCALE GENOMIC DNA]</scope>
    <source>
        <strain evidence="2 3">GA_2019</strain>
        <tissue evidence="2">Muscle</tissue>
    </source>
</reference>
<evidence type="ECO:0000313" key="2">
    <source>
        <dbReference type="EMBL" id="MEQ2185291.1"/>
    </source>
</evidence>
<feature type="domain" description="Aminopeptidase N-like N-terminal" evidence="1">
    <location>
        <begin position="3"/>
        <end position="106"/>
    </location>
</feature>
<sequence length="107" mass="12061">DLYIFTGNSRVAFRCVSQTDLILIHSNKLNLSMFDGFHAKLKGLAGAAAPTLKKTWLEVPTQYLVVHLNDPLQPGSVYELYTEFVGELLDDLGGFYRSEYFEDGIKK</sequence>
<name>A0ABV0PP71_9TELE</name>
<dbReference type="Pfam" id="PF17900">
    <property type="entry name" value="Peptidase_M1_N"/>
    <property type="match status" value="1"/>
</dbReference>
<proteinExistence type="predicted"/>
<protein>
    <recommendedName>
        <fullName evidence="1">Aminopeptidase N-like N-terminal domain-containing protein</fullName>
    </recommendedName>
</protein>
<evidence type="ECO:0000313" key="3">
    <source>
        <dbReference type="Proteomes" id="UP001476798"/>
    </source>
</evidence>
<dbReference type="EMBL" id="JAHRIO010081262">
    <property type="protein sequence ID" value="MEQ2185291.1"/>
    <property type="molecule type" value="Genomic_DNA"/>
</dbReference>
<dbReference type="Proteomes" id="UP001476798">
    <property type="component" value="Unassembled WGS sequence"/>
</dbReference>
<dbReference type="InterPro" id="IPR045357">
    <property type="entry name" value="Aminopeptidase_N-like_N"/>
</dbReference>
<dbReference type="InterPro" id="IPR042097">
    <property type="entry name" value="Aminopeptidase_N-like_N_sf"/>
</dbReference>